<feature type="transmembrane region" description="Helical" evidence="1">
    <location>
        <begin position="47"/>
        <end position="68"/>
    </location>
</feature>
<feature type="transmembrane region" description="Helical" evidence="1">
    <location>
        <begin position="300"/>
        <end position="322"/>
    </location>
</feature>
<evidence type="ECO:0000313" key="2">
    <source>
        <dbReference type="EMBL" id="OXA47217.1"/>
    </source>
</evidence>
<reference evidence="2 3" key="1">
    <citation type="submission" date="2015-12" db="EMBL/GenBank/DDBJ databases">
        <title>The genome of Folsomia candida.</title>
        <authorList>
            <person name="Faddeeva A."/>
            <person name="Derks M.F."/>
            <person name="Anvar Y."/>
            <person name="Smit S."/>
            <person name="Van Straalen N."/>
            <person name="Roelofs D."/>
        </authorList>
    </citation>
    <scope>NUCLEOTIDE SEQUENCE [LARGE SCALE GENOMIC DNA]</scope>
    <source>
        <strain evidence="2 3">VU population</strain>
        <tissue evidence="2">Whole body</tissue>
    </source>
</reference>
<dbReference type="AlphaFoldDB" id="A0A226DRC0"/>
<evidence type="ECO:0000313" key="3">
    <source>
        <dbReference type="Proteomes" id="UP000198287"/>
    </source>
</evidence>
<feature type="transmembrane region" description="Helical" evidence="1">
    <location>
        <begin position="168"/>
        <end position="195"/>
    </location>
</feature>
<feature type="transmembrane region" description="Helical" evidence="1">
    <location>
        <begin position="143"/>
        <end position="161"/>
    </location>
</feature>
<accession>A0A226DRC0</accession>
<keyword evidence="1" id="KW-0812">Transmembrane</keyword>
<keyword evidence="1" id="KW-0472">Membrane</keyword>
<keyword evidence="3" id="KW-1185">Reference proteome</keyword>
<name>A0A226DRC0_FOLCA</name>
<evidence type="ECO:0008006" key="4">
    <source>
        <dbReference type="Google" id="ProtNLM"/>
    </source>
</evidence>
<protein>
    <recommendedName>
        <fullName evidence="4">Gustatory receptor</fullName>
    </recommendedName>
</protein>
<evidence type="ECO:0000256" key="1">
    <source>
        <dbReference type="SAM" id="Phobius"/>
    </source>
</evidence>
<feature type="transmembrane region" description="Helical" evidence="1">
    <location>
        <begin position="9"/>
        <end position="27"/>
    </location>
</feature>
<feature type="transmembrane region" description="Helical" evidence="1">
    <location>
        <begin position="201"/>
        <end position="223"/>
    </location>
</feature>
<sequence length="396" mass="44661">MLFQSGRPVMIFNLKLLSLLPFASFIYNNKTQQFVIPGQIQRKKYRFRVFLLSGIVWLLVVNGIHTMIYSHGLTPSRKGFVGIFTLGFSTAMTVAFPLLNNPDDFLTLMNLINGFEASYFLTYYTDCSQVIQNWQVRIKLCSWATIVACAAPITVIEIVIYEAKIPTVLGSITVTLASTWIELLVFAVSLVMQAFMVTSVAIAFCLMVGPVCCCTLLSVAGYLSCLKRSPLFNPTKDTDNLDKLLNIYKQLQILVGQINFCFRQVVLPAIWIYGISVNIFGTYLTLTLNDELFAHFGNTLYPLLAVETFLLIMGLGTTAGFIKQTSTRIMKKMNVALLKIVMQNADFRRHARYMRRMINACGPMKIRFGSNFVDISTPLVMTCFCIKMVVRLLLVF</sequence>
<dbReference type="EMBL" id="LNIX01000013">
    <property type="protein sequence ID" value="OXA47217.1"/>
    <property type="molecule type" value="Genomic_DNA"/>
</dbReference>
<feature type="transmembrane region" description="Helical" evidence="1">
    <location>
        <begin position="265"/>
        <end position="288"/>
    </location>
</feature>
<keyword evidence="1" id="KW-1133">Transmembrane helix</keyword>
<organism evidence="2 3">
    <name type="scientific">Folsomia candida</name>
    <name type="common">Springtail</name>
    <dbReference type="NCBI Taxonomy" id="158441"/>
    <lineage>
        <taxon>Eukaryota</taxon>
        <taxon>Metazoa</taxon>
        <taxon>Ecdysozoa</taxon>
        <taxon>Arthropoda</taxon>
        <taxon>Hexapoda</taxon>
        <taxon>Collembola</taxon>
        <taxon>Entomobryomorpha</taxon>
        <taxon>Isotomoidea</taxon>
        <taxon>Isotomidae</taxon>
        <taxon>Proisotominae</taxon>
        <taxon>Folsomia</taxon>
    </lineage>
</organism>
<feature type="transmembrane region" description="Helical" evidence="1">
    <location>
        <begin position="80"/>
        <end position="99"/>
    </location>
</feature>
<comment type="caution">
    <text evidence="2">The sequence shown here is derived from an EMBL/GenBank/DDBJ whole genome shotgun (WGS) entry which is preliminary data.</text>
</comment>
<gene>
    <name evidence="2" type="ORF">Fcan01_17669</name>
</gene>
<dbReference type="Proteomes" id="UP000198287">
    <property type="component" value="Unassembled WGS sequence"/>
</dbReference>
<proteinExistence type="predicted"/>